<evidence type="ECO:0000313" key="2">
    <source>
        <dbReference type="Proteomes" id="UP001297580"/>
    </source>
</evidence>
<accession>A0ABY9Q8Q5</accession>
<protein>
    <submittedName>
        <fullName evidence="1">Uncharacterized protein</fullName>
    </submittedName>
</protein>
<sequence>MFRVIVRSVRRFREWANYTPEVRKITHADRIRELKTDEFVSGEYLKGLIAASRKKADLQEIMKYLADKSKTANLSAREVAALKRKVVEKIDALDMKELLKHFRDKGTLHFADWLDIFL</sequence>
<evidence type="ECO:0000313" key="1">
    <source>
        <dbReference type="EMBL" id="WMV75292.1"/>
    </source>
</evidence>
<reference evidence="1 2" key="1">
    <citation type="submission" date="2023-08" db="EMBL/GenBank/DDBJ databases">
        <title>Complete genome sequence of Geobacillus thermodenitrificans K1041, a genetically tractable strain representative of the genus Geobacillus.</title>
        <authorList>
            <person name="Kani S."/>
            <person name="Suzuki H."/>
        </authorList>
    </citation>
    <scope>NUCLEOTIDE SEQUENCE [LARGE SCALE GENOMIC DNA]</scope>
    <source>
        <strain evidence="1 2">K1041</strain>
    </source>
</reference>
<proteinExistence type="predicted"/>
<gene>
    <name evidence="1" type="ORF">HSX42_13590</name>
</gene>
<name>A0ABY9Q8Q5_GEOTD</name>
<dbReference type="RefSeq" id="WP_068894836.1">
    <property type="nucleotide sequence ID" value="NZ_CP133461.1"/>
</dbReference>
<keyword evidence="2" id="KW-1185">Reference proteome</keyword>
<dbReference type="Proteomes" id="UP001297580">
    <property type="component" value="Chromosome"/>
</dbReference>
<dbReference type="EMBL" id="CP133461">
    <property type="protein sequence ID" value="WMV75292.1"/>
    <property type="molecule type" value="Genomic_DNA"/>
</dbReference>
<organism evidence="1 2">
    <name type="scientific">Geobacillus thermodenitrificans</name>
    <dbReference type="NCBI Taxonomy" id="33940"/>
    <lineage>
        <taxon>Bacteria</taxon>
        <taxon>Bacillati</taxon>
        <taxon>Bacillota</taxon>
        <taxon>Bacilli</taxon>
        <taxon>Bacillales</taxon>
        <taxon>Anoxybacillaceae</taxon>
        <taxon>Geobacillus</taxon>
    </lineage>
</organism>